<dbReference type="InterPro" id="IPR019358">
    <property type="entry name" value="NEMP_fam"/>
</dbReference>
<evidence type="ECO:0000256" key="7">
    <source>
        <dbReference type="ARBA" id="ARBA00023242"/>
    </source>
</evidence>
<comment type="similarity">
    <text evidence="2">Belongs to the NEMP family.</text>
</comment>
<feature type="transmembrane region" description="Helical" evidence="8">
    <location>
        <begin position="258"/>
        <end position="278"/>
    </location>
</feature>
<dbReference type="PANTHER" id="PTHR31587:SF3">
    <property type="entry name" value="EXPRESSED PROTEIN"/>
    <property type="match status" value="1"/>
</dbReference>
<feature type="transmembrane region" description="Helical" evidence="8">
    <location>
        <begin position="6"/>
        <end position="26"/>
    </location>
</feature>
<dbReference type="Proteomes" id="UP001604336">
    <property type="component" value="Unassembled WGS sequence"/>
</dbReference>
<evidence type="ECO:0000313" key="10">
    <source>
        <dbReference type="Proteomes" id="UP001604336"/>
    </source>
</evidence>
<proteinExistence type="inferred from homology"/>
<organism evidence="9 10">
    <name type="scientific">Abeliophyllum distichum</name>
    <dbReference type="NCBI Taxonomy" id="126358"/>
    <lineage>
        <taxon>Eukaryota</taxon>
        <taxon>Viridiplantae</taxon>
        <taxon>Streptophyta</taxon>
        <taxon>Embryophyta</taxon>
        <taxon>Tracheophyta</taxon>
        <taxon>Spermatophyta</taxon>
        <taxon>Magnoliopsida</taxon>
        <taxon>eudicotyledons</taxon>
        <taxon>Gunneridae</taxon>
        <taxon>Pentapetalae</taxon>
        <taxon>asterids</taxon>
        <taxon>lamiids</taxon>
        <taxon>Lamiales</taxon>
        <taxon>Oleaceae</taxon>
        <taxon>Forsythieae</taxon>
        <taxon>Abeliophyllum</taxon>
    </lineage>
</organism>
<protein>
    <submittedName>
        <fullName evidence="9">Uncharacterized protein</fullName>
    </submittedName>
</protein>
<evidence type="ECO:0000256" key="4">
    <source>
        <dbReference type="ARBA" id="ARBA00022729"/>
    </source>
</evidence>
<evidence type="ECO:0000256" key="5">
    <source>
        <dbReference type="ARBA" id="ARBA00022989"/>
    </source>
</evidence>
<keyword evidence="5 8" id="KW-1133">Transmembrane helix</keyword>
<feature type="transmembrane region" description="Helical" evidence="8">
    <location>
        <begin position="318"/>
        <end position="338"/>
    </location>
</feature>
<comment type="caution">
    <text evidence="9">The sequence shown here is derived from an EMBL/GenBank/DDBJ whole genome shotgun (WGS) entry which is preliminary data.</text>
</comment>
<keyword evidence="4" id="KW-0732">Signal</keyword>
<sequence>MEFSIHGLNFTAVLYLFTFISIFLPYAHVNALEGVDVENYVVEVTPIHVKSVPSKGVVLCERVQVSGLSRLKLGSYSNAHRVSLAPSVVIPEKLHKKIQICFHKNSSLGLCECEKDNWKILQNGMWSSVISPYEDRYIDVKFVGDFTGSVIVSVELEFQRWRLLCLAFGFVLLMLAPIVSSWVPFYYSSSMAIGVCLVIIILLFQGMKLLPTGRKKVLYLIIYGSVLGAGSFLLHQFSMWANSVLANIGLSEEIHNPVAVFLLVGIILSGAGFGYWLVQRFVISEDGSVDVGIAQFVKWAIRIISMTCIFQSTLDTPFAMALFGSCLGIYLSLTFWKWHGPGNYEFLRNSVDSSKSASIWTDYADKGAGLSSQLLHHIATIDHQLIGWKGKRNEQLLNLQKEKKLFNFRMLCLVLYVGWL</sequence>
<name>A0ABD1VE65_9LAMI</name>
<feature type="transmembrane region" description="Helical" evidence="8">
    <location>
        <begin position="185"/>
        <end position="205"/>
    </location>
</feature>
<evidence type="ECO:0000256" key="3">
    <source>
        <dbReference type="ARBA" id="ARBA00022692"/>
    </source>
</evidence>
<comment type="subcellular location">
    <subcellularLocation>
        <location evidence="1">Nucleus inner membrane</location>
        <topology evidence="1">Multi-pass membrane protein</topology>
        <orientation evidence="1">Nucleoplasmic side</orientation>
    </subcellularLocation>
</comment>
<feature type="transmembrane region" description="Helical" evidence="8">
    <location>
        <begin position="161"/>
        <end position="179"/>
    </location>
</feature>
<dbReference type="GO" id="GO:0005637">
    <property type="term" value="C:nuclear inner membrane"/>
    <property type="evidence" value="ECO:0007669"/>
    <property type="project" value="UniProtKB-SubCell"/>
</dbReference>
<accession>A0ABD1VE65</accession>
<keyword evidence="6 8" id="KW-0472">Membrane</keyword>
<reference evidence="10" key="1">
    <citation type="submission" date="2024-07" db="EMBL/GenBank/DDBJ databases">
        <title>Two chromosome-level genome assemblies of Korean endemic species Abeliophyllum distichum and Forsythia ovata (Oleaceae).</title>
        <authorList>
            <person name="Jang H."/>
        </authorList>
    </citation>
    <scope>NUCLEOTIDE SEQUENCE [LARGE SCALE GENOMIC DNA]</scope>
</reference>
<evidence type="ECO:0000256" key="8">
    <source>
        <dbReference type="SAM" id="Phobius"/>
    </source>
</evidence>
<feature type="transmembrane region" description="Helical" evidence="8">
    <location>
        <begin position="217"/>
        <end position="238"/>
    </location>
</feature>
<keyword evidence="7" id="KW-0539">Nucleus</keyword>
<dbReference type="PANTHER" id="PTHR31587">
    <property type="entry name" value="TRANSMEMBRANE PROTEIN (DUF2215)"/>
    <property type="match status" value="1"/>
</dbReference>
<gene>
    <name evidence="9" type="ORF">Adt_08106</name>
</gene>
<evidence type="ECO:0000256" key="2">
    <source>
        <dbReference type="ARBA" id="ARBA00005748"/>
    </source>
</evidence>
<keyword evidence="10" id="KW-1185">Reference proteome</keyword>
<keyword evidence="3 8" id="KW-0812">Transmembrane</keyword>
<dbReference type="Pfam" id="PF10225">
    <property type="entry name" value="NEMP"/>
    <property type="match status" value="1"/>
</dbReference>
<dbReference type="AlphaFoldDB" id="A0ABD1VE65"/>
<evidence type="ECO:0000256" key="1">
    <source>
        <dbReference type="ARBA" id="ARBA00004575"/>
    </source>
</evidence>
<evidence type="ECO:0000313" key="9">
    <source>
        <dbReference type="EMBL" id="KAL2534755.1"/>
    </source>
</evidence>
<dbReference type="EMBL" id="JBFOLK010000002">
    <property type="protein sequence ID" value="KAL2534755.1"/>
    <property type="molecule type" value="Genomic_DNA"/>
</dbReference>
<feature type="transmembrane region" description="Helical" evidence="8">
    <location>
        <begin position="290"/>
        <end position="312"/>
    </location>
</feature>
<evidence type="ECO:0000256" key="6">
    <source>
        <dbReference type="ARBA" id="ARBA00023136"/>
    </source>
</evidence>